<evidence type="ECO:0000313" key="2">
    <source>
        <dbReference type="EMBL" id="KAK6974056.1"/>
    </source>
</evidence>
<dbReference type="EMBL" id="JAWWNJ010000188">
    <property type="protein sequence ID" value="KAK6974056.1"/>
    <property type="molecule type" value="Genomic_DNA"/>
</dbReference>
<dbReference type="Proteomes" id="UP001362999">
    <property type="component" value="Unassembled WGS sequence"/>
</dbReference>
<proteinExistence type="predicted"/>
<evidence type="ECO:0000313" key="3">
    <source>
        <dbReference type="Proteomes" id="UP001362999"/>
    </source>
</evidence>
<feature type="region of interest" description="Disordered" evidence="1">
    <location>
        <begin position="89"/>
        <end position="115"/>
    </location>
</feature>
<sequence>MEASGFFEQTAGFVSAVFHSVHPQPERSLHPTSAFGAGFSGFDRIDAPTTNSIPKVKRNLSTPPPHPHPLRHSLPPSTAIAIGIAISHFTSPPDWHTPPLRQQQQQQQIRLRLES</sequence>
<reference evidence="2 3" key="1">
    <citation type="journal article" date="2024" name="J Genomics">
        <title>Draft genome sequencing and assembly of Favolaschia claudopus CIRM-BRFM 2984 isolated from oak limbs.</title>
        <authorList>
            <person name="Navarro D."/>
            <person name="Drula E."/>
            <person name="Chaduli D."/>
            <person name="Cazenave R."/>
            <person name="Ahrendt S."/>
            <person name="Wang J."/>
            <person name="Lipzen A."/>
            <person name="Daum C."/>
            <person name="Barry K."/>
            <person name="Grigoriev I.V."/>
            <person name="Favel A."/>
            <person name="Rosso M.N."/>
            <person name="Martin F."/>
        </authorList>
    </citation>
    <scope>NUCLEOTIDE SEQUENCE [LARGE SCALE GENOMIC DNA]</scope>
    <source>
        <strain evidence="2 3">CIRM-BRFM 2984</strain>
    </source>
</reference>
<keyword evidence="3" id="KW-1185">Reference proteome</keyword>
<dbReference type="AlphaFoldDB" id="A0AAV9Z7I6"/>
<protein>
    <submittedName>
        <fullName evidence="2">Uncharacterized protein</fullName>
    </submittedName>
</protein>
<evidence type="ECO:0000256" key="1">
    <source>
        <dbReference type="SAM" id="MobiDB-lite"/>
    </source>
</evidence>
<accession>A0AAV9Z7I6</accession>
<gene>
    <name evidence="2" type="ORF">R3P38DRAFT_3296795</name>
</gene>
<name>A0AAV9Z7I6_9AGAR</name>
<feature type="region of interest" description="Disordered" evidence="1">
    <location>
        <begin position="46"/>
        <end position="75"/>
    </location>
</feature>
<comment type="caution">
    <text evidence="2">The sequence shown here is derived from an EMBL/GenBank/DDBJ whole genome shotgun (WGS) entry which is preliminary data.</text>
</comment>
<organism evidence="2 3">
    <name type="scientific">Favolaschia claudopus</name>
    <dbReference type="NCBI Taxonomy" id="2862362"/>
    <lineage>
        <taxon>Eukaryota</taxon>
        <taxon>Fungi</taxon>
        <taxon>Dikarya</taxon>
        <taxon>Basidiomycota</taxon>
        <taxon>Agaricomycotina</taxon>
        <taxon>Agaricomycetes</taxon>
        <taxon>Agaricomycetidae</taxon>
        <taxon>Agaricales</taxon>
        <taxon>Marasmiineae</taxon>
        <taxon>Mycenaceae</taxon>
        <taxon>Favolaschia</taxon>
    </lineage>
</organism>